<gene>
    <name evidence="1" type="ORF">G6W56_21400</name>
</gene>
<organism evidence="1 2">
    <name type="scientific">Streptomyces fungicidicus</name>
    <dbReference type="NCBI Taxonomy" id="68203"/>
    <lineage>
        <taxon>Bacteria</taxon>
        <taxon>Bacillati</taxon>
        <taxon>Actinomycetota</taxon>
        <taxon>Actinomycetes</taxon>
        <taxon>Kitasatosporales</taxon>
        <taxon>Streptomycetaceae</taxon>
        <taxon>Streptomyces</taxon>
    </lineage>
</organism>
<evidence type="ECO:0000313" key="2">
    <source>
        <dbReference type="Proteomes" id="UP000556843"/>
    </source>
</evidence>
<comment type="caution">
    <text evidence="1">The sequence shown here is derived from an EMBL/GenBank/DDBJ whole genome shotgun (WGS) entry which is preliminary data.</text>
</comment>
<dbReference type="EMBL" id="JAANNW010000019">
    <property type="protein sequence ID" value="NUV76656.1"/>
    <property type="molecule type" value="Genomic_DNA"/>
</dbReference>
<evidence type="ECO:0000313" key="1">
    <source>
        <dbReference type="EMBL" id="NUV76656.1"/>
    </source>
</evidence>
<sequence length="51" mass="4992">MKAGQIIAALGTLLMAIGAVIAMIAGPTWLATILIVAVCCGLAGVLAGRRG</sequence>
<keyword evidence="2" id="KW-1185">Reference proteome</keyword>
<dbReference type="Proteomes" id="UP000556843">
    <property type="component" value="Unassembled WGS sequence"/>
</dbReference>
<protein>
    <submittedName>
        <fullName evidence="1">Uncharacterized protein</fullName>
    </submittedName>
</protein>
<accession>A0ACC7Y4B1</accession>
<proteinExistence type="predicted"/>
<name>A0ACC7Y4B1_9ACTN</name>
<reference evidence="1" key="1">
    <citation type="submission" date="2020-03" db="EMBL/GenBank/DDBJ databases">
        <title>Complete genome sequence of sixteen Streptomyces strains facilitates identification of candidate genes involved in plant growth-promotion in grain legumes and cereals.</title>
        <authorList>
            <person name="Gopalakrishnan S."/>
            <person name="Thakur V."/>
            <person name="Saxena R."/>
            <person name="Vadlamudi S."/>
            <person name="Purohit S."/>
            <person name="Kumar V."/>
            <person name="Rathore A."/>
            <person name="Chitikineni A."/>
            <person name="Varshney R.K."/>
        </authorList>
    </citation>
    <scope>NUCLEOTIDE SEQUENCE</scope>
    <source>
        <strain evidence="1">CAI-93</strain>
    </source>
</reference>